<name>A0ABQ7PUJ3_PLUXY</name>
<protein>
    <submittedName>
        <fullName evidence="2">Uncharacterized protein</fullName>
    </submittedName>
</protein>
<reference evidence="2 3" key="1">
    <citation type="submission" date="2021-06" db="EMBL/GenBank/DDBJ databases">
        <title>A haploid diamondback moth (Plutella xylostella L.) genome assembly resolves 31 chromosomes and identifies a diamide resistance mutation.</title>
        <authorList>
            <person name="Ward C.M."/>
            <person name="Perry K.D."/>
            <person name="Baker G."/>
            <person name="Powis K."/>
            <person name="Heckel D.G."/>
            <person name="Baxter S.W."/>
        </authorList>
    </citation>
    <scope>NUCLEOTIDE SEQUENCE [LARGE SCALE GENOMIC DNA]</scope>
    <source>
        <strain evidence="2 3">LV</strain>
        <tissue evidence="2">Single pupa</tissue>
    </source>
</reference>
<evidence type="ECO:0000256" key="1">
    <source>
        <dbReference type="SAM" id="MobiDB-lite"/>
    </source>
</evidence>
<feature type="compositionally biased region" description="Low complexity" evidence="1">
    <location>
        <begin position="92"/>
        <end position="111"/>
    </location>
</feature>
<feature type="compositionally biased region" description="Polar residues" evidence="1">
    <location>
        <begin position="65"/>
        <end position="85"/>
    </location>
</feature>
<evidence type="ECO:0000313" key="2">
    <source>
        <dbReference type="EMBL" id="KAG7296627.1"/>
    </source>
</evidence>
<feature type="compositionally biased region" description="Low complexity" evidence="1">
    <location>
        <begin position="36"/>
        <end position="47"/>
    </location>
</feature>
<gene>
    <name evidence="2" type="ORF">JYU34_020443</name>
</gene>
<comment type="caution">
    <text evidence="2">The sequence shown here is derived from an EMBL/GenBank/DDBJ whole genome shotgun (WGS) entry which is preliminary data.</text>
</comment>
<keyword evidence="3" id="KW-1185">Reference proteome</keyword>
<accession>A0ABQ7PUJ3</accession>
<proteinExistence type="predicted"/>
<feature type="compositionally biased region" description="Polar residues" evidence="1">
    <location>
        <begin position="13"/>
        <end position="28"/>
    </location>
</feature>
<dbReference type="Proteomes" id="UP000823941">
    <property type="component" value="Chromosome 28"/>
</dbReference>
<dbReference type="EMBL" id="JAHIBW010000028">
    <property type="protein sequence ID" value="KAG7296627.1"/>
    <property type="molecule type" value="Genomic_DNA"/>
</dbReference>
<feature type="region of interest" description="Disordered" evidence="1">
    <location>
        <begin position="1"/>
        <end position="111"/>
    </location>
</feature>
<organism evidence="2 3">
    <name type="scientific">Plutella xylostella</name>
    <name type="common">Diamondback moth</name>
    <name type="synonym">Plutella maculipennis</name>
    <dbReference type="NCBI Taxonomy" id="51655"/>
    <lineage>
        <taxon>Eukaryota</taxon>
        <taxon>Metazoa</taxon>
        <taxon>Ecdysozoa</taxon>
        <taxon>Arthropoda</taxon>
        <taxon>Hexapoda</taxon>
        <taxon>Insecta</taxon>
        <taxon>Pterygota</taxon>
        <taxon>Neoptera</taxon>
        <taxon>Endopterygota</taxon>
        <taxon>Lepidoptera</taxon>
        <taxon>Glossata</taxon>
        <taxon>Ditrysia</taxon>
        <taxon>Yponomeutoidea</taxon>
        <taxon>Plutellidae</taxon>
        <taxon>Plutella</taxon>
    </lineage>
</organism>
<evidence type="ECO:0000313" key="3">
    <source>
        <dbReference type="Proteomes" id="UP000823941"/>
    </source>
</evidence>
<sequence>MDAPPQPLHQQLDRVQSATATRYSQQRGAETVPHGRTTAATTPATRPVSSEAQRQYLMDAPPQPLHQQLDQVQSATATRYSQQRGAETVPHGRTTAATTPATRPGTVSNSN</sequence>